<keyword evidence="1" id="KW-1133">Transmembrane helix</keyword>
<feature type="transmembrane region" description="Helical" evidence="1">
    <location>
        <begin position="68"/>
        <end position="86"/>
    </location>
</feature>
<organism evidence="2">
    <name type="scientific">hot springs metagenome</name>
    <dbReference type="NCBI Taxonomy" id="433727"/>
    <lineage>
        <taxon>unclassified sequences</taxon>
        <taxon>metagenomes</taxon>
        <taxon>ecological metagenomes</taxon>
    </lineage>
</organism>
<gene>
    <name evidence="2" type="ORF">A45J_2387</name>
</gene>
<keyword evidence="1" id="KW-0472">Membrane</keyword>
<feature type="transmembrane region" description="Helical" evidence="1">
    <location>
        <begin position="147"/>
        <end position="171"/>
    </location>
</feature>
<feature type="transmembrane region" description="Helical" evidence="1">
    <location>
        <begin position="287"/>
        <end position="307"/>
    </location>
</feature>
<evidence type="ECO:0000256" key="1">
    <source>
        <dbReference type="SAM" id="Phobius"/>
    </source>
</evidence>
<comment type="caution">
    <text evidence="2">The sequence shown here is derived from an EMBL/GenBank/DDBJ whole genome shotgun (WGS) entry which is preliminary data.</text>
</comment>
<keyword evidence="1" id="KW-0812">Transmembrane</keyword>
<evidence type="ECO:0008006" key="3">
    <source>
        <dbReference type="Google" id="ProtNLM"/>
    </source>
</evidence>
<name>A0A5J4L4J8_9ZZZZ</name>
<feature type="transmembrane region" description="Helical" evidence="1">
    <location>
        <begin position="122"/>
        <end position="140"/>
    </location>
</feature>
<protein>
    <recommendedName>
        <fullName evidence="3">Oligosaccharide repeat unit polymerase</fullName>
    </recommendedName>
</protein>
<feature type="transmembrane region" description="Helical" evidence="1">
    <location>
        <begin position="29"/>
        <end position="48"/>
    </location>
</feature>
<feature type="transmembrane region" description="Helical" evidence="1">
    <location>
        <begin position="319"/>
        <end position="337"/>
    </location>
</feature>
<sequence>MVYFFLGLNINGIPIKRRNNLYFPNNDRLINPITVIFIFLFLLIYTIYSLFYGGMGRLAPLYNRLESYINVFMNYDIILMGIWVYIINNKKEDISKKYLYIIWFLFIIFVLIRTIYGSRSGILTVILTAIFAALSVKNKVSIGKSTLLAILIIIPVSIILFNFGTSARFALYEQQTSKNIDYEQFYSSFISYKYKNDWLQNFANLFDRIGFLDMATDIISNSDVYEKAINFELFLKSVIDSTTPGFDVFHTGRASSKLSNVYNNIDFSENIANTDQMTVFGEYYVLFYGYGSLVVLLVAAYFFKLIYLSIRSANTFNMYFYRATLLYIYYHLWLNSLGIDTLIIEAMRLSVLAFIWVKIYGIGMKYLTKTCNEKLVMKQYKNQVKLF</sequence>
<proteinExistence type="predicted"/>
<feature type="transmembrane region" description="Helical" evidence="1">
    <location>
        <begin position="98"/>
        <end position="116"/>
    </location>
</feature>
<feature type="transmembrane region" description="Helical" evidence="1">
    <location>
        <begin position="349"/>
        <end position="368"/>
    </location>
</feature>
<dbReference type="EMBL" id="BLAB01000001">
    <property type="protein sequence ID" value="GER94623.1"/>
    <property type="molecule type" value="Genomic_DNA"/>
</dbReference>
<dbReference type="AlphaFoldDB" id="A0A5J4L4J8"/>
<evidence type="ECO:0000313" key="2">
    <source>
        <dbReference type="EMBL" id="GER94623.1"/>
    </source>
</evidence>
<reference evidence="2" key="1">
    <citation type="submission" date="2019-10" db="EMBL/GenBank/DDBJ databases">
        <title>Metagenomic sequencing of thiosulfate-disproportionating enrichment culture.</title>
        <authorList>
            <person name="Umezawa K."/>
            <person name="Kojima H."/>
            <person name="Fukui M."/>
        </authorList>
    </citation>
    <scope>NUCLEOTIDE SEQUENCE</scope>
    <source>
        <strain evidence="2">45J</strain>
    </source>
</reference>
<accession>A0A5J4L4J8</accession>